<evidence type="ECO:0000256" key="1">
    <source>
        <dbReference type="SAM" id="Phobius"/>
    </source>
</evidence>
<reference evidence="3 4" key="1">
    <citation type="submission" date="2016-09" db="EMBL/GenBank/DDBJ databases">
        <authorList>
            <consortium name="Pathogen Informatics"/>
        </authorList>
    </citation>
    <scope>NUCLEOTIDE SEQUENCE [LARGE SCALE GENOMIC DNA]</scope>
</reference>
<keyword evidence="2" id="KW-0732">Signal</keyword>
<protein>
    <submittedName>
        <fullName evidence="3">PIR protein</fullName>
    </submittedName>
</protein>
<evidence type="ECO:0000313" key="3">
    <source>
        <dbReference type="EMBL" id="SOV83747.1"/>
    </source>
</evidence>
<keyword evidence="1" id="KW-0472">Membrane</keyword>
<keyword evidence="1" id="KW-1133">Transmembrane helix</keyword>
<dbReference type="VEuPathDB" id="PlasmoDB:PRG01_1481300"/>
<dbReference type="Proteomes" id="UP000240500">
    <property type="component" value="Chromosome 14"/>
</dbReference>
<proteinExistence type="predicted"/>
<dbReference type="SUPFAM" id="SSF47473">
    <property type="entry name" value="EF-hand"/>
    <property type="match status" value="1"/>
</dbReference>
<evidence type="ECO:0000256" key="2">
    <source>
        <dbReference type="SAM" id="SignalP"/>
    </source>
</evidence>
<dbReference type="OrthoDB" id="10450512at2759"/>
<dbReference type="InterPro" id="IPR006373">
    <property type="entry name" value="VSA_Rifin"/>
</dbReference>
<evidence type="ECO:0000313" key="4">
    <source>
        <dbReference type="Proteomes" id="UP000240500"/>
    </source>
</evidence>
<name>A0A2P9DRX3_PLARE</name>
<dbReference type="AlphaFoldDB" id="A0A2P9DRX3"/>
<dbReference type="NCBIfam" id="TIGR01477">
    <property type="entry name" value="RIFIN"/>
    <property type="match status" value="1"/>
</dbReference>
<dbReference type="InterPro" id="IPR011992">
    <property type="entry name" value="EF-hand-dom_pair"/>
</dbReference>
<feature type="signal peptide" evidence="2">
    <location>
        <begin position="1"/>
        <end position="19"/>
    </location>
</feature>
<dbReference type="VEuPathDB" id="PlasmoDB:PRCDC_0729200"/>
<dbReference type="Pfam" id="PF02009">
    <property type="entry name" value="RIFIN"/>
    <property type="match status" value="1"/>
</dbReference>
<feature type="chain" id="PRO_5015106130" evidence="2">
    <location>
        <begin position="20"/>
        <end position="366"/>
    </location>
</feature>
<organism evidence="3 4">
    <name type="scientific">Plasmodium reichenowi</name>
    <dbReference type="NCBI Taxonomy" id="5854"/>
    <lineage>
        <taxon>Eukaryota</taxon>
        <taxon>Sar</taxon>
        <taxon>Alveolata</taxon>
        <taxon>Apicomplexa</taxon>
        <taxon>Aconoidasida</taxon>
        <taxon>Haemosporida</taxon>
        <taxon>Plasmodiidae</taxon>
        <taxon>Plasmodium</taxon>
        <taxon>Plasmodium (Laverania)</taxon>
    </lineage>
</organism>
<keyword evidence="1" id="KW-0812">Transmembrane</keyword>
<sequence length="366" mass="40873">MKVHYINILLFALPLNILEHNQRNHKSPTPHTQTNRSLCECDLYMPNYDNDAEMKRVMQQFEDRTSQRLHEYDERMKTTREKCKDQCDKVIQKIILKDKLEKQMAEKLTTLETKIDTDDIPACICEKSIADKVEKGCLRCGGILGAAMPELGAIGGTALYALNTWKDGVIFTATASAKEFGALAGKIVGDAQGKNIVIGGLKAYGIDRFCPDLYSSIGDTTPYYDAEKIINAIITKKGQLCNVGSSDTPAICQEIINKFDLIVKPGGYSLPEEAAVTQKVTQFVDKATQSATELTKRATKRITKVTIDQETALIEGGFNSTISSINAAIIAIEVIVLILVIIYLILRYRRKKQKKKKLQYIKLLEE</sequence>
<feature type="transmembrane region" description="Helical" evidence="1">
    <location>
        <begin position="327"/>
        <end position="346"/>
    </location>
</feature>
<dbReference type="EMBL" id="LT969577">
    <property type="protein sequence ID" value="SOV83747.1"/>
    <property type="molecule type" value="Genomic_DNA"/>
</dbReference>
<accession>A0A2P9DRX3</accession>
<gene>
    <name evidence="3" type="ORF">PRG01_1481300</name>
</gene>